<feature type="transmembrane region" description="Helical" evidence="2">
    <location>
        <begin position="280"/>
        <end position="301"/>
    </location>
</feature>
<dbReference type="PANTHER" id="PTHR30576">
    <property type="entry name" value="COLANIC BIOSYNTHESIS UDP-GLUCOSE LIPID CARRIER TRANSFERASE"/>
    <property type="match status" value="1"/>
</dbReference>
<feature type="transmembrane region" description="Helical" evidence="2">
    <location>
        <begin position="115"/>
        <end position="136"/>
    </location>
</feature>
<dbReference type="InterPro" id="IPR003362">
    <property type="entry name" value="Bact_transf"/>
</dbReference>
<keyword evidence="4" id="KW-0808">Transferase</keyword>
<protein>
    <submittedName>
        <fullName evidence="4">Exopolysaccharide biosynthesis polyprenyl glycosylphosphotransferase</fullName>
    </submittedName>
</protein>
<feature type="transmembrane region" description="Helical" evidence="2">
    <location>
        <begin position="82"/>
        <end position="103"/>
    </location>
</feature>
<dbReference type="PANTHER" id="PTHR30576:SF0">
    <property type="entry name" value="UNDECAPRENYL-PHOSPHATE N-ACETYLGALACTOSAMINYL 1-PHOSPHATE TRANSFERASE-RELATED"/>
    <property type="match status" value="1"/>
</dbReference>
<keyword evidence="2" id="KW-0812">Transmembrane</keyword>
<gene>
    <name evidence="4" type="ordered locus">Desac_2193</name>
</gene>
<dbReference type="AlphaFoldDB" id="F2NDF6"/>
<proteinExistence type="inferred from homology"/>
<name>F2NDF6_DESAR</name>
<dbReference type="eggNOG" id="COG2148">
    <property type="taxonomic scope" value="Bacteria"/>
</dbReference>
<dbReference type="eggNOG" id="COG1086">
    <property type="taxonomic scope" value="Bacteria"/>
</dbReference>
<dbReference type="KEGG" id="dao:Desac_2193"/>
<feature type="transmembrane region" description="Helical" evidence="2">
    <location>
        <begin position="51"/>
        <end position="70"/>
    </location>
</feature>
<comment type="similarity">
    <text evidence="1">Belongs to the bacterial sugar transferase family.</text>
</comment>
<reference evidence="5" key="2">
    <citation type="submission" date="2011-03" db="EMBL/GenBank/DDBJ databases">
        <title>The complete genome of Desulfobacca acetoxidans DSM 11109.</title>
        <authorList>
            <consortium name="US DOE Joint Genome Institute (JGI-PGF)"/>
            <person name="Lucas S."/>
            <person name="Copeland A."/>
            <person name="Lapidus A."/>
            <person name="Bruce D."/>
            <person name="Goodwin L."/>
            <person name="Pitluck S."/>
            <person name="Peters L."/>
            <person name="Kyrpides N."/>
            <person name="Mavromatis K."/>
            <person name="Ivanova N."/>
            <person name="Ovchinnikova G."/>
            <person name="Teshima H."/>
            <person name="Detter J.C."/>
            <person name="Han C."/>
            <person name="Land M."/>
            <person name="Hauser L."/>
            <person name="Markowitz V."/>
            <person name="Cheng J.-F."/>
            <person name="Hugenholtz P."/>
            <person name="Woyke T."/>
            <person name="Wu D."/>
            <person name="Spring S."/>
            <person name="Schueler E."/>
            <person name="Brambilla E."/>
            <person name="Klenk H.-P."/>
            <person name="Eisen J.A."/>
        </authorList>
    </citation>
    <scope>NUCLEOTIDE SEQUENCE [LARGE SCALE GENOMIC DNA]</scope>
    <source>
        <strain evidence="5">ATCC 700848 / DSM 11109 / ASRB2</strain>
    </source>
</reference>
<sequence>MVSDIGMQNSKWEICLAVGDVAVFFAAIPVLLLWHLHLGQSPQFFPAGRKITLLILLSVNLLVIYVSDLYDKYKDYRNIENISRIIFAVWVGMVLGGLAIRFTKDLYLDPNFIEWHALCFSGLLIFWRYLFSALALPQRLRRRMLIVGAGDSGQRILKTIQERPNSGLEPIGFVDDDPQKVGQRLKGIAVLGTSDTLTELIRRYNIEIVVVAIIREKSPKLLKTLSHLSFNHCELVDMPTMYEHLAKKIPLDYISDNWLFLHSIYRSKYYYRHVKRLMDLALAAAGLLLAAPLLPCIALAIKLDSPGTVFFRQQRQGQTGKSFSIFKFRTMRDAAPDQEPQWAVKGDPRITRVGWFLRKARLDEVPQLINVLKGEMSLIGPRAEWDVFAQMSLQEETRWRPGRRAGDPPGFMVPAGEVERVPFYGFRSVVKPGITGWAQVQFPMAGSSFEDLQEKLAYDLYYIKNISLFLDLAILLKTIRIVLIGRGK</sequence>
<evidence type="ECO:0000259" key="3">
    <source>
        <dbReference type="Pfam" id="PF02397"/>
    </source>
</evidence>
<dbReference type="STRING" id="880072.Desac_2193"/>
<dbReference type="GO" id="GO:0016780">
    <property type="term" value="F:phosphotransferase activity, for other substituted phosphate groups"/>
    <property type="evidence" value="ECO:0007669"/>
    <property type="project" value="TreeGrafter"/>
</dbReference>
<dbReference type="EMBL" id="CP002629">
    <property type="protein sequence ID" value="AEB10022.1"/>
    <property type="molecule type" value="Genomic_DNA"/>
</dbReference>
<keyword evidence="2" id="KW-0472">Membrane</keyword>
<keyword evidence="5" id="KW-1185">Reference proteome</keyword>
<reference evidence="4 5" key="1">
    <citation type="journal article" date="2011" name="Stand. Genomic Sci.">
        <title>Complete genome sequence of the acetate-degrading sulfate reducer Desulfobacca acetoxidans type strain (ASRB2).</title>
        <authorList>
            <person name="Goker M."/>
            <person name="Teshima H."/>
            <person name="Lapidus A."/>
            <person name="Nolan M."/>
            <person name="Lucas S."/>
            <person name="Hammon N."/>
            <person name="Deshpande S."/>
            <person name="Cheng J.F."/>
            <person name="Tapia R."/>
            <person name="Han C."/>
            <person name="Goodwin L."/>
            <person name="Pitluck S."/>
            <person name="Huntemann M."/>
            <person name="Liolios K."/>
            <person name="Ivanova N."/>
            <person name="Pagani I."/>
            <person name="Mavromatis K."/>
            <person name="Ovchinikova G."/>
            <person name="Pati A."/>
            <person name="Chen A."/>
            <person name="Palaniappan K."/>
            <person name="Land M."/>
            <person name="Hauser L."/>
            <person name="Brambilla E.M."/>
            <person name="Rohde M."/>
            <person name="Spring S."/>
            <person name="Detter J.C."/>
            <person name="Woyke T."/>
            <person name="Bristow J."/>
            <person name="Eisen J.A."/>
            <person name="Markowitz V."/>
            <person name="Hugenholtz P."/>
            <person name="Kyrpides N.C."/>
            <person name="Klenk H.P."/>
        </authorList>
    </citation>
    <scope>NUCLEOTIDE SEQUENCE [LARGE SCALE GENOMIC DNA]</scope>
    <source>
        <strain evidence="5">ATCC 700848 / DSM 11109 / ASRB2</strain>
    </source>
</reference>
<dbReference type="InterPro" id="IPR036291">
    <property type="entry name" value="NAD(P)-bd_dom_sf"/>
</dbReference>
<dbReference type="Pfam" id="PF13727">
    <property type="entry name" value="CoA_binding_3"/>
    <property type="match status" value="1"/>
</dbReference>
<evidence type="ECO:0000313" key="5">
    <source>
        <dbReference type="Proteomes" id="UP000000483"/>
    </source>
</evidence>
<dbReference type="Pfam" id="PF02397">
    <property type="entry name" value="Bac_transf"/>
    <property type="match status" value="1"/>
</dbReference>
<dbReference type="Proteomes" id="UP000000483">
    <property type="component" value="Chromosome"/>
</dbReference>
<dbReference type="SUPFAM" id="SSF51735">
    <property type="entry name" value="NAD(P)-binding Rossmann-fold domains"/>
    <property type="match status" value="1"/>
</dbReference>
<feature type="transmembrane region" description="Helical" evidence="2">
    <location>
        <begin position="12"/>
        <end position="36"/>
    </location>
</feature>
<evidence type="ECO:0000256" key="1">
    <source>
        <dbReference type="ARBA" id="ARBA00006464"/>
    </source>
</evidence>
<dbReference type="Gene3D" id="3.40.50.720">
    <property type="entry name" value="NAD(P)-binding Rossmann-like Domain"/>
    <property type="match status" value="1"/>
</dbReference>
<dbReference type="OrthoDB" id="9808602at2"/>
<feature type="domain" description="Bacterial sugar transferase" evidence="3">
    <location>
        <begin position="275"/>
        <end position="483"/>
    </location>
</feature>
<accession>F2NDF6</accession>
<evidence type="ECO:0000313" key="4">
    <source>
        <dbReference type="EMBL" id="AEB10022.1"/>
    </source>
</evidence>
<dbReference type="HOGENOM" id="CLU_024920_0_0_7"/>
<keyword evidence="2" id="KW-1133">Transmembrane helix</keyword>
<organism evidence="4 5">
    <name type="scientific">Desulfobacca acetoxidans (strain ATCC 700848 / DSM 11109 / ASRB2)</name>
    <dbReference type="NCBI Taxonomy" id="880072"/>
    <lineage>
        <taxon>Bacteria</taxon>
        <taxon>Pseudomonadati</taxon>
        <taxon>Thermodesulfobacteriota</taxon>
        <taxon>Desulfobaccia</taxon>
        <taxon>Desulfobaccales</taxon>
        <taxon>Desulfobaccaceae</taxon>
        <taxon>Desulfobacca</taxon>
    </lineage>
</organism>
<evidence type="ECO:0000256" key="2">
    <source>
        <dbReference type="SAM" id="Phobius"/>
    </source>
</evidence>